<dbReference type="SMART" id="SM00256">
    <property type="entry name" value="FBOX"/>
    <property type="match status" value="1"/>
</dbReference>
<dbReference type="SUPFAM" id="SSF81383">
    <property type="entry name" value="F-box domain"/>
    <property type="match status" value="1"/>
</dbReference>
<proteinExistence type="evidence at transcript level"/>
<dbReference type="PANTHER" id="PTHR13318">
    <property type="entry name" value="PARTNER OF PAIRED, ISOFORM B-RELATED"/>
    <property type="match status" value="1"/>
</dbReference>
<sequence length="231" mass="25620">MEDQVEVSAIEVLPVDALAHCFLSLSSFKDLAQVSIVCRKWREAVKQSLARRDKLSFAGWKMDDNSLARLVQGAFGLKELDISRGCWGCRITDDGLYKISLAKCCINLTSVSMWGITGITDNGVIQLVSRARSLQHLNIGGTFITDDSLFIIASHCPQLKVLILWGCRHVTERGLFALIRGCPKLESINVWGMRVSLECYVGLLTIKPHLLIKPGGVHLHAGRVPQWPIVQ</sequence>
<accession>A9NN06</accession>
<dbReference type="Pfam" id="PF25372">
    <property type="entry name" value="DUF7885"/>
    <property type="match status" value="1"/>
</dbReference>
<dbReference type="GO" id="GO:0031146">
    <property type="term" value="P:SCF-dependent proteasomal ubiquitin-dependent protein catabolic process"/>
    <property type="evidence" value="ECO:0007669"/>
    <property type="project" value="TreeGrafter"/>
</dbReference>
<dbReference type="Gene3D" id="3.80.10.10">
    <property type="entry name" value="Ribonuclease Inhibitor"/>
    <property type="match status" value="1"/>
</dbReference>
<dbReference type="Pfam" id="PF12937">
    <property type="entry name" value="F-box-like"/>
    <property type="match status" value="1"/>
</dbReference>
<organism evidence="2">
    <name type="scientific">Picea sitchensis</name>
    <name type="common">Sitka spruce</name>
    <name type="synonym">Pinus sitchensis</name>
    <dbReference type="NCBI Taxonomy" id="3332"/>
    <lineage>
        <taxon>Eukaryota</taxon>
        <taxon>Viridiplantae</taxon>
        <taxon>Streptophyta</taxon>
        <taxon>Embryophyta</taxon>
        <taxon>Tracheophyta</taxon>
        <taxon>Spermatophyta</taxon>
        <taxon>Pinopsida</taxon>
        <taxon>Pinidae</taxon>
        <taxon>Conifers I</taxon>
        <taxon>Pinales</taxon>
        <taxon>Pinaceae</taxon>
        <taxon>Picea</taxon>
    </lineage>
</organism>
<name>A9NN06_PICSI</name>
<dbReference type="InterPro" id="IPR057207">
    <property type="entry name" value="FBXL15_LRR"/>
</dbReference>
<dbReference type="EMBL" id="EF082662">
    <property type="protein sequence ID" value="ABK22017.1"/>
    <property type="molecule type" value="mRNA"/>
</dbReference>
<dbReference type="FunFam" id="3.80.10.10:FF:000925">
    <property type="entry name" value="F-box protein At5g67140"/>
    <property type="match status" value="1"/>
</dbReference>
<feature type="domain" description="F-box" evidence="1">
    <location>
        <begin position="13"/>
        <end position="54"/>
    </location>
</feature>
<reference evidence="2" key="1">
    <citation type="journal article" date="2008" name="BMC Genomics">
        <title>A conifer genomics resource of 200,000 spruce (Picea spp.) ESTs and 6,464 high-quality, sequence-finished full-length cDNAs for Sitka spruce (Picea sitchensis).</title>
        <authorList>
            <person name="Ralph S.G."/>
            <person name="Chun H.J."/>
            <person name="Kolosova N."/>
            <person name="Cooper D."/>
            <person name="Oddy C."/>
            <person name="Ritland C.E."/>
            <person name="Kirkpatrick R."/>
            <person name="Moore R."/>
            <person name="Barber S."/>
            <person name="Holt R.A."/>
            <person name="Jones S.J."/>
            <person name="Marra M.A."/>
            <person name="Douglas C.J."/>
            <person name="Ritland K."/>
            <person name="Bohlmann J."/>
        </authorList>
    </citation>
    <scope>NUCLEOTIDE SEQUENCE</scope>
    <source>
        <tissue evidence="2">Bark</tissue>
    </source>
</reference>
<dbReference type="InterPro" id="IPR032675">
    <property type="entry name" value="LRR_dom_sf"/>
</dbReference>
<dbReference type="AlphaFoldDB" id="A9NN06"/>
<dbReference type="InterPro" id="IPR036047">
    <property type="entry name" value="F-box-like_dom_sf"/>
</dbReference>
<dbReference type="InterPro" id="IPR006553">
    <property type="entry name" value="Leu-rich_rpt_Cys-con_subtyp"/>
</dbReference>
<dbReference type="InterPro" id="IPR001810">
    <property type="entry name" value="F-box_dom"/>
</dbReference>
<protein>
    <recommendedName>
        <fullName evidence="1">F-box domain-containing protein</fullName>
    </recommendedName>
</protein>
<dbReference type="SUPFAM" id="SSF52047">
    <property type="entry name" value="RNI-like"/>
    <property type="match status" value="1"/>
</dbReference>
<dbReference type="GO" id="GO:0019005">
    <property type="term" value="C:SCF ubiquitin ligase complex"/>
    <property type="evidence" value="ECO:0007669"/>
    <property type="project" value="TreeGrafter"/>
</dbReference>
<evidence type="ECO:0000313" key="2">
    <source>
        <dbReference type="EMBL" id="ABK22017.1"/>
    </source>
</evidence>
<evidence type="ECO:0000259" key="1">
    <source>
        <dbReference type="SMART" id="SM00256"/>
    </source>
</evidence>
<dbReference type="OMA" id="FSGWKVD"/>
<dbReference type="SMART" id="SM00367">
    <property type="entry name" value="LRR_CC"/>
    <property type="match status" value="3"/>
</dbReference>